<dbReference type="EMBL" id="FOCL01000020">
    <property type="protein sequence ID" value="SEP05914.1"/>
    <property type="molecule type" value="Genomic_DNA"/>
</dbReference>
<protein>
    <recommendedName>
        <fullName evidence="3">TonB-dependent receptor plug domain-containing protein</fullName>
    </recommendedName>
</protein>
<accession>A0A1H8USM2</accession>
<sequence length="247" mass="27699">MKKLSIILFYVGLLLPVVVFAQKADSSKNNSVKKIYDLIHIKGKPLIVIDGIIYNEDSKPFDTNDIAAIEVLNPPGSENIYGKRAKDGAILINTKNLQTVPADTYASIKLDSITYILNGKPSTEKELKTLDPNSVLTINILKNAQDSLSNGSQRVKTLMVITKSYAIKSYQDKLSSLSKQYEQYLKAYHNDDKLLFIINGVKYQFSSRERIEKLYNIFFNDGVSNKFELTYVSGIDSIPSSLNINTN</sequence>
<keyword evidence="2" id="KW-1185">Reference proteome</keyword>
<dbReference type="Proteomes" id="UP000198942">
    <property type="component" value="Unassembled WGS sequence"/>
</dbReference>
<dbReference type="SUPFAM" id="SSF56935">
    <property type="entry name" value="Porins"/>
    <property type="match status" value="1"/>
</dbReference>
<evidence type="ECO:0000313" key="1">
    <source>
        <dbReference type="EMBL" id="SEP05914.1"/>
    </source>
</evidence>
<dbReference type="RefSeq" id="WP_091222015.1">
    <property type="nucleotide sequence ID" value="NZ_FOCL01000020.1"/>
</dbReference>
<dbReference type="InterPro" id="IPR037066">
    <property type="entry name" value="Plug_dom_sf"/>
</dbReference>
<reference evidence="2" key="1">
    <citation type="submission" date="2016-10" db="EMBL/GenBank/DDBJ databases">
        <authorList>
            <person name="Varghese N."/>
            <person name="Submissions S."/>
        </authorList>
    </citation>
    <scope>NUCLEOTIDE SEQUENCE [LARGE SCALE GENOMIC DNA]</scope>
    <source>
        <strain evidence="2">Gh-48</strain>
    </source>
</reference>
<dbReference type="Gene3D" id="2.170.130.10">
    <property type="entry name" value="TonB-dependent receptor, plug domain"/>
    <property type="match status" value="1"/>
</dbReference>
<gene>
    <name evidence="1" type="ORF">SAMN05192574_12060</name>
</gene>
<evidence type="ECO:0000313" key="2">
    <source>
        <dbReference type="Proteomes" id="UP000198942"/>
    </source>
</evidence>
<evidence type="ECO:0008006" key="3">
    <source>
        <dbReference type="Google" id="ProtNLM"/>
    </source>
</evidence>
<dbReference type="STRING" id="551995.SAMN05192574_12060"/>
<dbReference type="AlphaFoldDB" id="A0A1H8USM2"/>
<proteinExistence type="predicted"/>
<dbReference type="OrthoDB" id="789982at2"/>
<organism evidence="1 2">
    <name type="scientific">Mucilaginibacter gossypiicola</name>
    <dbReference type="NCBI Taxonomy" id="551995"/>
    <lineage>
        <taxon>Bacteria</taxon>
        <taxon>Pseudomonadati</taxon>
        <taxon>Bacteroidota</taxon>
        <taxon>Sphingobacteriia</taxon>
        <taxon>Sphingobacteriales</taxon>
        <taxon>Sphingobacteriaceae</taxon>
        <taxon>Mucilaginibacter</taxon>
    </lineage>
</organism>
<name>A0A1H8USM2_9SPHI</name>